<feature type="transmembrane region" description="Helical" evidence="2">
    <location>
        <begin position="86"/>
        <end position="111"/>
    </location>
</feature>
<feature type="non-terminal residue" evidence="3">
    <location>
        <position position="222"/>
    </location>
</feature>
<feature type="region of interest" description="Disordered" evidence="1">
    <location>
        <begin position="1"/>
        <end position="37"/>
    </location>
</feature>
<feature type="compositionally biased region" description="Polar residues" evidence="1">
    <location>
        <begin position="1"/>
        <end position="20"/>
    </location>
</feature>
<keyword evidence="2" id="KW-1133">Transmembrane helix</keyword>
<name>A0A8S4NE17_OWEFU</name>
<evidence type="ECO:0000313" key="3">
    <source>
        <dbReference type="EMBL" id="CAH1779315.1"/>
    </source>
</evidence>
<dbReference type="EMBL" id="CAIIXF020000003">
    <property type="protein sequence ID" value="CAH1779315.1"/>
    <property type="molecule type" value="Genomic_DNA"/>
</dbReference>
<protein>
    <submittedName>
        <fullName evidence="3">Uncharacterized protein</fullName>
    </submittedName>
</protein>
<evidence type="ECO:0000256" key="2">
    <source>
        <dbReference type="SAM" id="Phobius"/>
    </source>
</evidence>
<dbReference type="EMBL" id="CAIIXF020000003">
    <property type="protein sequence ID" value="CAH1779316.1"/>
    <property type="molecule type" value="Genomic_DNA"/>
</dbReference>
<dbReference type="AlphaFoldDB" id="A0A8S4NE17"/>
<comment type="caution">
    <text evidence="3">The sequence shown here is derived from an EMBL/GenBank/DDBJ whole genome shotgun (WGS) entry which is preliminary data.</text>
</comment>
<gene>
    <name evidence="3" type="ORF">OFUS_LOCUS6136</name>
</gene>
<organism evidence="3 4">
    <name type="scientific">Owenia fusiformis</name>
    <name type="common">Polychaete worm</name>
    <dbReference type="NCBI Taxonomy" id="6347"/>
    <lineage>
        <taxon>Eukaryota</taxon>
        <taxon>Metazoa</taxon>
        <taxon>Spiralia</taxon>
        <taxon>Lophotrochozoa</taxon>
        <taxon>Annelida</taxon>
        <taxon>Polychaeta</taxon>
        <taxon>Sedentaria</taxon>
        <taxon>Canalipalpata</taxon>
        <taxon>Sabellida</taxon>
        <taxon>Oweniida</taxon>
        <taxon>Oweniidae</taxon>
        <taxon>Owenia</taxon>
    </lineage>
</organism>
<evidence type="ECO:0000256" key="1">
    <source>
        <dbReference type="SAM" id="MobiDB-lite"/>
    </source>
</evidence>
<sequence>MSSNRGGNSYEVPSTPNYSEESAYGSPTGPRGEHFYTYLTGGKEPVYPGLNGNEPRQDLPPTIRYDSSTSTSIYAEIKDPSNFAKLAMIIAFVAVCVVIAVGGAIIGMHFAGSFTDTPATTKDPRPTTTTATTAAIHMTTKANPVTSSTTPTTAVEAPVTATRTHATTTTTPATTHMTAKITHTTTTATHVTTSTTPVFTTKTPVTTTTTTTPSTTSTTTTT</sequence>
<proteinExistence type="predicted"/>
<dbReference type="Proteomes" id="UP000749559">
    <property type="component" value="Unassembled WGS sequence"/>
</dbReference>
<keyword evidence="4" id="KW-1185">Reference proteome</keyword>
<reference evidence="3" key="1">
    <citation type="submission" date="2022-03" db="EMBL/GenBank/DDBJ databases">
        <authorList>
            <person name="Martin C."/>
        </authorList>
    </citation>
    <scope>NUCLEOTIDE SEQUENCE</scope>
</reference>
<keyword evidence="2" id="KW-0812">Transmembrane</keyword>
<keyword evidence="2" id="KW-0472">Membrane</keyword>
<accession>A0A8S4NE17</accession>
<evidence type="ECO:0000313" key="4">
    <source>
        <dbReference type="Proteomes" id="UP000749559"/>
    </source>
</evidence>